<dbReference type="EMBL" id="VHSG01000002">
    <property type="protein sequence ID" value="TQV86134.1"/>
    <property type="molecule type" value="Genomic_DNA"/>
</dbReference>
<dbReference type="OrthoDB" id="9806163at2"/>
<dbReference type="PANTHER" id="PTHR43056">
    <property type="entry name" value="PEPTIDASE S9 PROLYL OLIGOPEPTIDASE"/>
    <property type="match status" value="1"/>
</dbReference>
<comment type="caution">
    <text evidence="3">The sequence shown here is derived from an EMBL/GenBank/DDBJ whole genome shotgun (WGS) entry which is preliminary data.</text>
</comment>
<evidence type="ECO:0000256" key="1">
    <source>
        <dbReference type="ARBA" id="ARBA00022801"/>
    </source>
</evidence>
<dbReference type="SUPFAM" id="SSF53474">
    <property type="entry name" value="alpha/beta-Hydrolases"/>
    <property type="match status" value="1"/>
</dbReference>
<proteinExistence type="predicted"/>
<dbReference type="InterPro" id="IPR050585">
    <property type="entry name" value="Xaa-Pro_dipeptidyl-ppase/CocE"/>
</dbReference>
<gene>
    <name evidence="3" type="ORF">FKG94_00835</name>
</gene>
<dbReference type="Pfam" id="PF02129">
    <property type="entry name" value="Peptidase_S15"/>
    <property type="match status" value="1"/>
</dbReference>
<dbReference type="InterPro" id="IPR008979">
    <property type="entry name" value="Galactose-bd-like_sf"/>
</dbReference>
<dbReference type="Gene3D" id="1.10.3020.10">
    <property type="entry name" value="alpha-amino acid ester hydrolase ( Helical cap domain)"/>
    <property type="match status" value="1"/>
</dbReference>
<feature type="domain" description="Xaa-Pro dipeptidyl-peptidase C-terminal" evidence="2">
    <location>
        <begin position="379"/>
        <end position="635"/>
    </location>
</feature>
<protein>
    <submittedName>
        <fullName evidence="3">CocE/NonD family hydrolase</fullName>
    </submittedName>
</protein>
<dbReference type="AlphaFoldDB" id="A0A545U9I4"/>
<name>A0A545U9I4_9GAMM</name>
<reference evidence="3 4" key="1">
    <citation type="submission" date="2019-06" db="EMBL/GenBank/DDBJ databases">
        <title>Whole genome sequence for Cellvibrionaceae sp. R142.</title>
        <authorList>
            <person name="Wang G."/>
        </authorList>
    </citation>
    <scope>NUCLEOTIDE SEQUENCE [LARGE SCALE GENOMIC DNA]</scope>
    <source>
        <strain evidence="3 4">R142</strain>
    </source>
</reference>
<keyword evidence="4" id="KW-1185">Reference proteome</keyword>
<dbReference type="InterPro" id="IPR005674">
    <property type="entry name" value="CocE/Ser_esterase"/>
</dbReference>
<dbReference type="SMART" id="SM00939">
    <property type="entry name" value="PepX_C"/>
    <property type="match status" value="1"/>
</dbReference>
<dbReference type="Gene3D" id="2.60.120.260">
    <property type="entry name" value="Galactose-binding domain-like"/>
    <property type="match status" value="1"/>
</dbReference>
<organism evidence="3 4">
    <name type="scientific">Exilibacterium tricleocarpae</name>
    <dbReference type="NCBI Taxonomy" id="2591008"/>
    <lineage>
        <taxon>Bacteria</taxon>
        <taxon>Pseudomonadati</taxon>
        <taxon>Pseudomonadota</taxon>
        <taxon>Gammaproteobacteria</taxon>
        <taxon>Cellvibrionales</taxon>
        <taxon>Cellvibrionaceae</taxon>
        <taxon>Exilibacterium</taxon>
    </lineage>
</organism>
<dbReference type="Gene3D" id="3.40.50.1820">
    <property type="entry name" value="alpha/beta hydrolase"/>
    <property type="match status" value="1"/>
</dbReference>
<dbReference type="Pfam" id="PF08530">
    <property type="entry name" value="PepX_C"/>
    <property type="match status" value="1"/>
</dbReference>
<evidence type="ECO:0000259" key="2">
    <source>
        <dbReference type="SMART" id="SM00939"/>
    </source>
</evidence>
<dbReference type="InterPro" id="IPR000383">
    <property type="entry name" value="Xaa-Pro-like_dom"/>
</dbReference>
<dbReference type="NCBIfam" id="TIGR00976">
    <property type="entry name" value="CocE_NonD"/>
    <property type="match status" value="1"/>
</dbReference>
<dbReference type="InterPro" id="IPR013736">
    <property type="entry name" value="Xaa-Pro_dipept_C"/>
</dbReference>
<dbReference type="InterPro" id="IPR029058">
    <property type="entry name" value="AB_hydrolase_fold"/>
</dbReference>
<dbReference type="PANTHER" id="PTHR43056:SF10">
    <property type="entry name" value="COCE_NOND FAMILY, PUTATIVE (AFU_ORTHOLOGUE AFUA_7G00600)-RELATED"/>
    <property type="match status" value="1"/>
</dbReference>
<dbReference type="Proteomes" id="UP000319732">
    <property type="component" value="Unassembled WGS sequence"/>
</dbReference>
<accession>A0A545U9I4</accession>
<evidence type="ECO:0000313" key="3">
    <source>
        <dbReference type="EMBL" id="TQV86134.1"/>
    </source>
</evidence>
<sequence length="642" mass="71919">MSTCAYTRDSQMAKSIKAWKIRLVLVSKLALATIPILAWPKPVAERPPHFSGPFSGKAPVARPEGRYSWRLLSSQAVLTRDKISLSTDIYLPQNRTPTELILIRTPYDKDAFHPDNSVQGTVATFVTHGYAVAVQDVRGKFDSEGVFAPTSHDDVDSYDTMDWIVRQPWSNGKIGTFGCSYLGENQVTAARLKHAAWRAAIPIASAGASGGAGGRYRQFAFWNGGAFELAMGLSWFTSHGRKVPQRIEGPPNYTGRFWPLMLTLPVAAALNDKAIPDNDFLSFISNSPKSPYWDQFPYLRDGDEIAVPALFIESWYDYGPADVFSQLKHFQSHSGDLGDDHRIVIDPTTHCMQHSLSGSTLVGHRNLGDARFDYWKLYLNWFDHWLRGVNNGINEMPVVQYYQMGLNRWRTSESWPVSNTRFTKFYLASTRGARSRKGDGVLKSDAPSKPGRDTFLYNPLNPVPTRGGPTCCVPVEDGKSAEGAYDQSDIQLREDVLVYSTAPLKKSIDVTGPVKAVLFVSSDMPDTDFTAKLVDVYPDGRAFNIVDGITRMRWRKGYDREHFLQPGRVYKVEIDLQATSNVFLKGHQIRLEVSSSNFPRFDRNLNTGGANFDEKEGRIATNSVHYSPKYTSHLVLPVVYDE</sequence>
<dbReference type="GO" id="GO:0008239">
    <property type="term" value="F:dipeptidyl-peptidase activity"/>
    <property type="evidence" value="ECO:0007669"/>
    <property type="project" value="InterPro"/>
</dbReference>
<keyword evidence="1 3" id="KW-0378">Hydrolase</keyword>
<evidence type="ECO:0000313" key="4">
    <source>
        <dbReference type="Proteomes" id="UP000319732"/>
    </source>
</evidence>
<dbReference type="SUPFAM" id="SSF49785">
    <property type="entry name" value="Galactose-binding domain-like"/>
    <property type="match status" value="1"/>
</dbReference>